<dbReference type="Pfam" id="PF18718">
    <property type="entry name" value="CxC5"/>
    <property type="match status" value="1"/>
</dbReference>
<dbReference type="AlphaFoldDB" id="A0AAD6SLA4"/>
<keyword evidence="1" id="KW-1133">Transmembrane helix</keyword>
<evidence type="ECO:0000259" key="2">
    <source>
        <dbReference type="Pfam" id="PF18718"/>
    </source>
</evidence>
<dbReference type="Proteomes" id="UP001218188">
    <property type="component" value="Unassembled WGS sequence"/>
</dbReference>
<accession>A0AAD6SLA4</accession>
<evidence type="ECO:0000313" key="5">
    <source>
        <dbReference type="Proteomes" id="UP001218188"/>
    </source>
</evidence>
<organism evidence="4 5">
    <name type="scientific">Mycena alexandri</name>
    <dbReference type="NCBI Taxonomy" id="1745969"/>
    <lineage>
        <taxon>Eukaryota</taxon>
        <taxon>Fungi</taxon>
        <taxon>Dikarya</taxon>
        <taxon>Basidiomycota</taxon>
        <taxon>Agaricomycotina</taxon>
        <taxon>Agaricomycetes</taxon>
        <taxon>Agaricomycetidae</taxon>
        <taxon>Agaricales</taxon>
        <taxon>Marasmiineae</taxon>
        <taxon>Mycenaceae</taxon>
        <taxon>Mycena</taxon>
    </lineage>
</organism>
<protein>
    <recommendedName>
        <fullName evidence="6">CxC5 like cysteine cluster associated with KDZ domain-containing protein</fullName>
    </recommendedName>
</protein>
<evidence type="ECO:0000313" key="4">
    <source>
        <dbReference type="EMBL" id="KAJ7028240.1"/>
    </source>
</evidence>
<evidence type="ECO:0000259" key="3">
    <source>
        <dbReference type="Pfam" id="PF18721"/>
    </source>
</evidence>
<feature type="transmembrane region" description="Helical" evidence="1">
    <location>
        <begin position="78"/>
        <end position="99"/>
    </location>
</feature>
<dbReference type="Pfam" id="PF18721">
    <property type="entry name" value="CxC6"/>
    <property type="match status" value="1"/>
</dbReference>
<reference evidence="4" key="1">
    <citation type="submission" date="2023-03" db="EMBL/GenBank/DDBJ databases">
        <title>Massive genome expansion in bonnet fungi (Mycena s.s.) driven by repeated elements and novel gene families across ecological guilds.</title>
        <authorList>
            <consortium name="Lawrence Berkeley National Laboratory"/>
            <person name="Harder C.B."/>
            <person name="Miyauchi S."/>
            <person name="Viragh M."/>
            <person name="Kuo A."/>
            <person name="Thoen E."/>
            <person name="Andreopoulos B."/>
            <person name="Lu D."/>
            <person name="Skrede I."/>
            <person name="Drula E."/>
            <person name="Henrissat B."/>
            <person name="Morin E."/>
            <person name="Kohler A."/>
            <person name="Barry K."/>
            <person name="LaButti K."/>
            <person name="Morin E."/>
            <person name="Salamov A."/>
            <person name="Lipzen A."/>
            <person name="Mereny Z."/>
            <person name="Hegedus B."/>
            <person name="Baldrian P."/>
            <person name="Stursova M."/>
            <person name="Weitz H."/>
            <person name="Taylor A."/>
            <person name="Grigoriev I.V."/>
            <person name="Nagy L.G."/>
            <person name="Martin F."/>
            <person name="Kauserud H."/>
        </authorList>
    </citation>
    <scope>NUCLEOTIDE SEQUENCE</scope>
    <source>
        <strain evidence="4">CBHHK200</strain>
    </source>
</reference>
<name>A0AAD6SLA4_9AGAR</name>
<dbReference type="InterPro" id="IPR040898">
    <property type="entry name" value="CxC6"/>
</dbReference>
<evidence type="ECO:0008006" key="6">
    <source>
        <dbReference type="Google" id="ProtNLM"/>
    </source>
</evidence>
<evidence type="ECO:0000256" key="1">
    <source>
        <dbReference type="SAM" id="Phobius"/>
    </source>
</evidence>
<keyword evidence="1" id="KW-0472">Membrane</keyword>
<keyword evidence="1" id="KW-0812">Transmembrane</keyword>
<comment type="caution">
    <text evidence="4">The sequence shown here is derived from an EMBL/GenBank/DDBJ whole genome shotgun (WGS) entry which is preliminary data.</text>
</comment>
<dbReference type="InterPro" id="IPR041539">
    <property type="entry name" value="CxC5"/>
</dbReference>
<feature type="domain" description="CxC6 like cysteine cluster associated with KDZ" evidence="3">
    <location>
        <begin position="448"/>
        <end position="533"/>
    </location>
</feature>
<dbReference type="EMBL" id="JARJCM010000114">
    <property type="protein sequence ID" value="KAJ7028240.1"/>
    <property type="molecule type" value="Genomic_DNA"/>
</dbReference>
<proteinExistence type="predicted"/>
<sequence>MTLCCKVLQDISSASSVSCPDDCGNVGGPTSPQTGDIFMSASLPYLYSGTREASLKKFTAQPPRQNIARREGKEREMVLTFTTMIPTLSHLIVVLQLYFLHEFSLQRALYILTILVATYPLFKLHLNQRREPCQPRDTAWLRSIVAMLDGAFNRQNEHPHFPPEDANVGSQLNQRLCQDLEQLYHILGIDDDTNTSLFPEPHTILCTARTDCILCPNKGQPRTLRRHRKPQTVRLLDSHFRWVTAELYVAYCANCHAEYYPDRITYHPDEISRRVQKLEYDASYLRVSKHGIWIDRRVALAQENAILRFHSGWSNFAEWLSDTIGVAPGLISAHGLEENFTVAAHSSAHVLAETVRIAVGENGGVVAGSMDHGCTNCTHLKKYAADFLADGASFDINHAGVADAPLNPGNGQNGVPNPQDDIPPALATVPQQQQRIPGSARGYTRLAVMDGKSITHKTCTMTICEGSLVNYKNGRFCRDHLEMRTICVRILARQTVTSRKVRIFGAACWAERYSMHSDSAVTCDDETHKQWHQKYLDRFSRLSFPGVQRVIRRQALGNAPETDPSVHSELPELNGVSGENVTHTFRAGKTYCLQTVHWACGCPIGWGKCYRSESSSQVLKIINRIWESRPESRPSFLAYNDACNLLRHIVTQDPNSPWILSTKLIVDAWHYIGHQASDILCRLWCNPAPTNGSQPDLISVSVDDNGRSHTTRAFNTETAEQLNAWLNGFEAQLRQMSDINFDFSIHVLMLLYKDLIDKRVEKKQEGLSEEFWDLVRIDQAAALAPVAAGGRECADAAEGGEGQ</sequence>
<keyword evidence="5" id="KW-1185">Reference proteome</keyword>
<gene>
    <name evidence="4" type="ORF">C8F04DRAFT_1237668</name>
</gene>
<feature type="domain" description="CxC5 like cysteine cluster associated with KDZ" evidence="2">
    <location>
        <begin position="201"/>
        <end position="323"/>
    </location>
</feature>